<dbReference type="PANTHER" id="PTHR44846">
    <property type="entry name" value="MANNOSYL-D-GLYCERATE TRANSPORT/METABOLISM SYSTEM REPRESSOR MNGR-RELATED"/>
    <property type="match status" value="1"/>
</dbReference>
<dbReference type="InterPro" id="IPR028978">
    <property type="entry name" value="Chorismate_lyase_/UTRA_dom_sf"/>
</dbReference>
<evidence type="ECO:0000256" key="3">
    <source>
        <dbReference type="ARBA" id="ARBA00023163"/>
    </source>
</evidence>
<dbReference type="SMART" id="SM00345">
    <property type="entry name" value="HTH_GNTR"/>
    <property type="match status" value="1"/>
</dbReference>
<dbReference type="EMBL" id="JABXIY010000051">
    <property type="protein sequence ID" value="NVK98985.1"/>
    <property type="molecule type" value="Genomic_DNA"/>
</dbReference>
<feature type="domain" description="HTH gntR-type" evidence="4">
    <location>
        <begin position="17"/>
        <end position="85"/>
    </location>
</feature>
<accession>A0A850LNF5</accession>
<dbReference type="GO" id="GO:0045892">
    <property type="term" value="P:negative regulation of DNA-templated transcription"/>
    <property type="evidence" value="ECO:0007669"/>
    <property type="project" value="TreeGrafter"/>
</dbReference>
<sequence>MNDATPDQLRTGPSRETPRFQQIVQDIKRRIADGSLSEHAALPSERRIAEETGISRMTARRALDALEAEGLVYSADRRGRFVSPKRVSYDVSNLVSFVADAESRGTALGIEVIRAQEGKADPALAARLELEPGAAIHEYTRLFRQDGHAIFVETEYVDARRCPDFLSHDLHQSTTRLLESQYDLVARTGDIVIRMRGAHPEETHLLGLAQSQSGIELTQVIRDASGRPFCFGRQFWRGEMAEFSARAIVGGSIHG</sequence>
<dbReference type="Pfam" id="PF07702">
    <property type="entry name" value="UTRA"/>
    <property type="match status" value="1"/>
</dbReference>
<evidence type="ECO:0000313" key="6">
    <source>
        <dbReference type="Proteomes" id="UP000565723"/>
    </source>
</evidence>
<evidence type="ECO:0000259" key="4">
    <source>
        <dbReference type="PROSITE" id="PS50949"/>
    </source>
</evidence>
<dbReference type="CDD" id="cd07377">
    <property type="entry name" value="WHTH_GntR"/>
    <property type="match status" value="1"/>
</dbReference>
<dbReference type="PRINTS" id="PR00035">
    <property type="entry name" value="HTHGNTR"/>
</dbReference>
<dbReference type="InterPro" id="IPR000524">
    <property type="entry name" value="Tscrpt_reg_HTH_GntR"/>
</dbReference>
<dbReference type="InterPro" id="IPR050679">
    <property type="entry name" value="Bact_HTH_transcr_reg"/>
</dbReference>
<dbReference type="GO" id="GO:0003700">
    <property type="term" value="F:DNA-binding transcription factor activity"/>
    <property type="evidence" value="ECO:0007669"/>
    <property type="project" value="InterPro"/>
</dbReference>
<reference evidence="5 6" key="1">
    <citation type="journal article" date="2020" name="Proc. Natl. Acad. Sci. U.S.A.">
        <title>Ecological drivers of bacterial community assembly in synthetic phycospheres.</title>
        <authorList>
            <person name="Fu H."/>
            <person name="Uchimiya M."/>
            <person name="Gore J."/>
            <person name="Moran M.A."/>
        </authorList>
    </citation>
    <scope>NUCLEOTIDE SEQUENCE [LARGE SCALE GENOMIC DNA]</scope>
    <source>
        <strain evidence="5">HF-Din03</strain>
    </source>
</reference>
<dbReference type="Gene3D" id="3.40.1410.10">
    <property type="entry name" value="Chorismate lyase-like"/>
    <property type="match status" value="1"/>
</dbReference>
<dbReference type="SUPFAM" id="SSF46785">
    <property type="entry name" value="Winged helix' DNA-binding domain"/>
    <property type="match status" value="1"/>
</dbReference>
<evidence type="ECO:0000256" key="2">
    <source>
        <dbReference type="ARBA" id="ARBA00023125"/>
    </source>
</evidence>
<dbReference type="SUPFAM" id="SSF64288">
    <property type="entry name" value="Chorismate lyase-like"/>
    <property type="match status" value="1"/>
</dbReference>
<evidence type="ECO:0000313" key="5">
    <source>
        <dbReference type="EMBL" id="NVK98985.1"/>
    </source>
</evidence>
<dbReference type="AlphaFoldDB" id="A0A850LNF5"/>
<dbReference type="OMA" id="QVVPTHN"/>
<dbReference type="Pfam" id="PF00392">
    <property type="entry name" value="GntR"/>
    <property type="match status" value="1"/>
</dbReference>
<dbReference type="GO" id="GO:0003677">
    <property type="term" value="F:DNA binding"/>
    <property type="evidence" value="ECO:0007669"/>
    <property type="project" value="UniProtKB-KW"/>
</dbReference>
<dbReference type="PANTHER" id="PTHR44846:SF1">
    <property type="entry name" value="MANNOSYL-D-GLYCERATE TRANSPORT_METABOLISM SYSTEM REPRESSOR MNGR-RELATED"/>
    <property type="match status" value="1"/>
</dbReference>
<keyword evidence="3" id="KW-0804">Transcription</keyword>
<dbReference type="InterPro" id="IPR036390">
    <property type="entry name" value="WH_DNA-bd_sf"/>
</dbReference>
<evidence type="ECO:0000256" key="1">
    <source>
        <dbReference type="ARBA" id="ARBA00023015"/>
    </source>
</evidence>
<organism evidence="5 6">
    <name type="scientific">Ruegeria pomeroyi</name>
    <dbReference type="NCBI Taxonomy" id="89184"/>
    <lineage>
        <taxon>Bacteria</taxon>
        <taxon>Pseudomonadati</taxon>
        <taxon>Pseudomonadota</taxon>
        <taxon>Alphaproteobacteria</taxon>
        <taxon>Rhodobacterales</taxon>
        <taxon>Roseobacteraceae</taxon>
        <taxon>Ruegeria</taxon>
    </lineage>
</organism>
<dbReference type="Proteomes" id="UP000565723">
    <property type="component" value="Unassembled WGS sequence"/>
</dbReference>
<protein>
    <submittedName>
        <fullName evidence="5">GntR family transcriptional regulator</fullName>
    </submittedName>
</protein>
<dbReference type="Gene3D" id="1.10.10.10">
    <property type="entry name" value="Winged helix-like DNA-binding domain superfamily/Winged helix DNA-binding domain"/>
    <property type="match status" value="1"/>
</dbReference>
<name>A0A850LNF5_9RHOB</name>
<dbReference type="InterPro" id="IPR011663">
    <property type="entry name" value="UTRA"/>
</dbReference>
<dbReference type="RefSeq" id="WP_011048148.1">
    <property type="nucleotide sequence ID" value="NZ_CP076685.1"/>
</dbReference>
<dbReference type="PROSITE" id="PS50949">
    <property type="entry name" value="HTH_GNTR"/>
    <property type="match status" value="1"/>
</dbReference>
<dbReference type="SMART" id="SM00866">
    <property type="entry name" value="UTRA"/>
    <property type="match status" value="1"/>
</dbReference>
<keyword evidence="2" id="KW-0238">DNA-binding</keyword>
<gene>
    <name evidence="5" type="ORF">HW564_18830</name>
</gene>
<keyword evidence="1" id="KW-0805">Transcription regulation</keyword>
<comment type="caution">
    <text evidence="5">The sequence shown here is derived from an EMBL/GenBank/DDBJ whole genome shotgun (WGS) entry which is preliminary data.</text>
</comment>
<proteinExistence type="predicted"/>
<dbReference type="InterPro" id="IPR036388">
    <property type="entry name" value="WH-like_DNA-bd_sf"/>
</dbReference>